<dbReference type="RefSeq" id="XP_016842242.1">
    <property type="nucleotide sequence ID" value="XM_016986753.3"/>
</dbReference>
<organism evidence="1 2">
    <name type="scientific">Nasonia vitripennis</name>
    <name type="common">Parasitic wasp</name>
    <dbReference type="NCBI Taxonomy" id="7425"/>
    <lineage>
        <taxon>Eukaryota</taxon>
        <taxon>Metazoa</taxon>
        <taxon>Ecdysozoa</taxon>
        <taxon>Arthropoda</taxon>
        <taxon>Hexapoda</taxon>
        <taxon>Insecta</taxon>
        <taxon>Pterygota</taxon>
        <taxon>Neoptera</taxon>
        <taxon>Endopterygota</taxon>
        <taxon>Hymenoptera</taxon>
        <taxon>Apocrita</taxon>
        <taxon>Proctotrupomorpha</taxon>
        <taxon>Chalcidoidea</taxon>
        <taxon>Pteromalidae</taxon>
        <taxon>Pteromalinae</taxon>
        <taxon>Nasonia</taxon>
    </lineage>
</organism>
<dbReference type="InParanoid" id="A0A7M7IRH2"/>
<dbReference type="OrthoDB" id="8194903at2759"/>
<sequence>MNVAEVLLIFMTIGKKHSLTWVTLLDLFKALNFIFCRNIFPMTKYMIRKLMDVSTESFTYHTLCRQCNKYLGSFKNVKSTQKCVCGYTMSSSSTGAFFIHIDIEDQLKKFFSNKDIVNNLNYRFIRKKQNSSALEDIYDGKVYKKLSKDKKYLNNDNNFSYTFNTDGCQAASHSKVSVWPIYLMIHELPDHLRKKHMILVGIWVNDSEPDMNMFLNPFVEQANKLSSQGFEWVHNAKIIRSKLFPLGCCVDSVCRCAVLNMKRFNGFYGCTFCEYPSERIDGIHKYPMLEKVPQLRTDDSIKNQMVLAASASKDVMGVWGPASLMNLKFFDLAKGMIVDFMHSCLLGVTELHTEILLKSVNENYYVGSPTALNSIDKQLLSIKPPKCISQVPRSIKDRKNWTASNWLAWVVFYAIPCLKVVLPRKYLNHLAMFSTSMTLLLNDSITKDMLETAKKLLIKYVFYFGEFFGEHEL</sequence>
<dbReference type="PANTHER" id="PTHR46579:SF1">
    <property type="entry name" value="F5_8 TYPE C DOMAIN-CONTAINING PROTEIN"/>
    <property type="match status" value="1"/>
</dbReference>
<protein>
    <submittedName>
        <fullName evidence="1">Uncharacterized protein</fullName>
    </submittedName>
</protein>
<dbReference type="EnsemblMetazoa" id="XM_016986753">
    <property type="protein sequence ID" value="XP_016842242"/>
    <property type="gene ID" value="LOC103318168"/>
</dbReference>
<dbReference type="PANTHER" id="PTHR46579">
    <property type="entry name" value="F5/8 TYPE C DOMAIN-CONTAINING PROTEIN-RELATED"/>
    <property type="match status" value="1"/>
</dbReference>
<dbReference type="GeneID" id="103318168"/>
<accession>A0A7M7IRH2</accession>
<reference evidence="1" key="1">
    <citation type="submission" date="2021-01" db="UniProtKB">
        <authorList>
            <consortium name="EnsemblMetazoa"/>
        </authorList>
    </citation>
    <scope>IDENTIFICATION</scope>
</reference>
<evidence type="ECO:0000313" key="1">
    <source>
        <dbReference type="EnsemblMetazoa" id="XP_016842242"/>
    </source>
</evidence>
<dbReference type="AlphaFoldDB" id="A0A7M7IRH2"/>
<keyword evidence="2" id="KW-1185">Reference proteome</keyword>
<name>A0A7M7IRH2_NASVI</name>
<dbReference type="Proteomes" id="UP000002358">
    <property type="component" value="Unassembled WGS sequence"/>
</dbReference>
<dbReference type="KEGG" id="nvi:103318168"/>
<evidence type="ECO:0000313" key="2">
    <source>
        <dbReference type="Proteomes" id="UP000002358"/>
    </source>
</evidence>
<proteinExistence type="predicted"/>